<keyword evidence="1" id="KW-0143">Chaperone</keyword>
<evidence type="ECO:0000256" key="2">
    <source>
        <dbReference type="SAM" id="MobiDB-lite"/>
    </source>
</evidence>
<dbReference type="Pfam" id="PF03937">
    <property type="entry name" value="Sdh5"/>
    <property type="match status" value="1"/>
</dbReference>
<dbReference type="GO" id="GO:0006099">
    <property type="term" value="P:tricarboxylic acid cycle"/>
    <property type="evidence" value="ECO:0007669"/>
    <property type="project" value="TreeGrafter"/>
</dbReference>
<protein>
    <recommendedName>
        <fullName evidence="5">Succinate dehydrogenase assembly factor 2, mitochondrial</fullName>
    </recommendedName>
</protein>
<dbReference type="Gene3D" id="1.10.150.250">
    <property type="entry name" value="Flavinator of succinate dehydrogenase"/>
    <property type="match status" value="1"/>
</dbReference>
<dbReference type="Pfam" id="PF10281">
    <property type="entry name" value="Ish1"/>
    <property type="match status" value="4"/>
</dbReference>
<organism evidence="3 4">
    <name type="scientific">Lentinula edodes</name>
    <name type="common">Shiitake mushroom</name>
    <name type="synonym">Lentinus edodes</name>
    <dbReference type="NCBI Taxonomy" id="5353"/>
    <lineage>
        <taxon>Eukaryota</taxon>
        <taxon>Fungi</taxon>
        <taxon>Dikarya</taxon>
        <taxon>Basidiomycota</taxon>
        <taxon>Agaricomycotina</taxon>
        <taxon>Agaricomycetes</taxon>
        <taxon>Agaricomycetidae</taxon>
        <taxon>Agaricales</taxon>
        <taxon>Marasmiineae</taxon>
        <taxon>Omphalotaceae</taxon>
        <taxon>Lentinula</taxon>
    </lineage>
</organism>
<dbReference type="Proteomes" id="UP000188533">
    <property type="component" value="Unassembled WGS sequence"/>
</dbReference>
<dbReference type="GO" id="GO:0005739">
    <property type="term" value="C:mitochondrion"/>
    <property type="evidence" value="ECO:0007669"/>
    <property type="project" value="TreeGrafter"/>
</dbReference>
<accession>A0A1Q3EQM1</accession>
<dbReference type="STRING" id="5353.A0A1Q3EQM1"/>
<dbReference type="EMBL" id="BDGU01001101">
    <property type="protein sequence ID" value="GAW09501.1"/>
    <property type="molecule type" value="Genomic_DNA"/>
</dbReference>
<dbReference type="AlphaFoldDB" id="A0A1Q3EQM1"/>
<dbReference type="InterPro" id="IPR018803">
    <property type="entry name" value="Ish1/Msc1-like"/>
</dbReference>
<dbReference type="PANTHER" id="PTHR12469:SF2">
    <property type="entry name" value="SUCCINATE DEHYDROGENASE ASSEMBLY FACTOR 2, MITOCHONDRIAL"/>
    <property type="match status" value="1"/>
</dbReference>
<dbReference type="GO" id="GO:0034553">
    <property type="term" value="P:mitochondrial respiratory chain complex II assembly"/>
    <property type="evidence" value="ECO:0007669"/>
    <property type="project" value="TreeGrafter"/>
</dbReference>
<dbReference type="PANTHER" id="PTHR12469">
    <property type="entry name" value="PROTEIN EMI5 HOMOLOG, MITOCHONDRIAL"/>
    <property type="match status" value="1"/>
</dbReference>
<feature type="region of interest" description="Disordered" evidence="2">
    <location>
        <begin position="398"/>
        <end position="417"/>
    </location>
</feature>
<evidence type="ECO:0000313" key="3">
    <source>
        <dbReference type="EMBL" id="GAW09501.1"/>
    </source>
</evidence>
<evidence type="ECO:0000313" key="4">
    <source>
        <dbReference type="Proteomes" id="UP000188533"/>
    </source>
</evidence>
<proteinExistence type="predicted"/>
<sequence length="516" mass="59400">MSEDELKQYDKLLDEPDWDIYYWATGKRTPPERCASYAVAMRVVYGAAHLGRRIRITSICTHFSILSEFLHGQNMYYILALVLLLASIPTQSYGSSWFASDSAPAAYPSSFSSWTPAQYESFQNSIASMRDSTFDAWDESRLREWLLEQGIVAPKGPKEEIVLVAKRRWRDWQEAKANFDASASNDTKDYVWSTWDDTQLRKYLVQKGVIDDRTAVGKKRDELVALVKDGYNSAQGNIWELWGDSYIREWLASHNLIDTRSPIEQSRDEYLDLMRTYYYNTSQRVWDTWSDSDLKAWLVDNGVVKRDAEIKTEKMRKLVQDNYAHAQSTLSSSWTESQMRAWLIEKGYMRSDAQVKRDELISMFYNKYSAASAAIAPYFVWPDARLRAYLREHSLFSSSSSPFSSSPSSSQQTFSLPKSRSELLKETRIKWVQTTSTAEGIVNCLKEILDDNVIGPVEVQLARVWEVLVGSKKDAEGYVHEKYVQRDGYARKKVDEASDVYEDKKAKAYAKANGEM</sequence>
<dbReference type="InterPro" id="IPR005631">
    <property type="entry name" value="SDH"/>
</dbReference>
<evidence type="ECO:0000256" key="1">
    <source>
        <dbReference type="ARBA" id="ARBA00023186"/>
    </source>
</evidence>
<dbReference type="InterPro" id="IPR036714">
    <property type="entry name" value="SDH_sf"/>
</dbReference>
<gene>
    <name evidence="3" type="ORF">LENED_011658</name>
</gene>
<dbReference type="GO" id="GO:0006121">
    <property type="term" value="P:mitochondrial electron transport, succinate to ubiquinone"/>
    <property type="evidence" value="ECO:0007669"/>
    <property type="project" value="TreeGrafter"/>
</dbReference>
<dbReference type="SUPFAM" id="SSF109910">
    <property type="entry name" value="YgfY-like"/>
    <property type="match status" value="1"/>
</dbReference>
<comment type="caution">
    <text evidence="3">The sequence shown here is derived from an EMBL/GenBank/DDBJ whole genome shotgun (WGS) entry which is preliminary data.</text>
</comment>
<keyword evidence="4" id="KW-1185">Reference proteome</keyword>
<evidence type="ECO:0008006" key="5">
    <source>
        <dbReference type="Google" id="ProtNLM"/>
    </source>
</evidence>
<reference evidence="3 4" key="1">
    <citation type="submission" date="2016-08" db="EMBL/GenBank/DDBJ databases">
        <authorList>
            <consortium name="Lentinula edodes genome sequencing consortium"/>
            <person name="Sakamoto Y."/>
            <person name="Nakade K."/>
            <person name="Sato S."/>
            <person name="Yoshida Y."/>
            <person name="Miyazaki K."/>
            <person name="Natsume S."/>
            <person name="Konno N."/>
        </authorList>
    </citation>
    <scope>NUCLEOTIDE SEQUENCE [LARGE SCALE GENOMIC DNA]</scope>
    <source>
        <strain evidence="3 4">NBRC 111202</strain>
    </source>
</reference>
<name>A0A1Q3EQM1_LENED</name>
<reference evidence="3 4" key="2">
    <citation type="submission" date="2017-02" db="EMBL/GenBank/DDBJ databases">
        <title>A genome survey and senescence transcriptome analysis in Lentinula edodes.</title>
        <authorList>
            <person name="Sakamoto Y."/>
            <person name="Nakade K."/>
            <person name="Sato S."/>
            <person name="Yoshida Y."/>
            <person name="Miyazaki K."/>
            <person name="Natsume S."/>
            <person name="Konno N."/>
        </authorList>
    </citation>
    <scope>NUCLEOTIDE SEQUENCE [LARGE SCALE GENOMIC DNA]</scope>
    <source>
        <strain evidence="3 4">NBRC 111202</strain>
    </source>
</reference>